<dbReference type="InterPro" id="IPR006356">
    <property type="entry name" value="HAD-SF_hydro_IIA_hyp3"/>
</dbReference>
<protein>
    <submittedName>
        <fullName evidence="1">HAD-superfamily class IIA hydrolase, TIGR01459</fullName>
    </submittedName>
</protein>
<dbReference type="GO" id="GO:0005737">
    <property type="term" value="C:cytoplasm"/>
    <property type="evidence" value="ECO:0007669"/>
    <property type="project" value="TreeGrafter"/>
</dbReference>
<dbReference type="InterPro" id="IPR036412">
    <property type="entry name" value="HAD-like_sf"/>
</dbReference>
<dbReference type="GO" id="GO:0016791">
    <property type="term" value="F:phosphatase activity"/>
    <property type="evidence" value="ECO:0007669"/>
    <property type="project" value="TreeGrafter"/>
</dbReference>
<dbReference type="NCBIfam" id="TIGR01459">
    <property type="entry name" value="HAD-SF-IIA-hyp4"/>
    <property type="match status" value="1"/>
</dbReference>
<proteinExistence type="predicted"/>
<dbReference type="EMBL" id="FRDL01000004">
    <property type="protein sequence ID" value="SHN66137.1"/>
    <property type="molecule type" value="Genomic_DNA"/>
</dbReference>
<dbReference type="Proteomes" id="UP000184066">
    <property type="component" value="Unassembled WGS sequence"/>
</dbReference>
<evidence type="ECO:0000313" key="1">
    <source>
        <dbReference type="EMBL" id="SHN66137.1"/>
    </source>
</evidence>
<dbReference type="Gene3D" id="3.40.50.1000">
    <property type="entry name" value="HAD superfamily/HAD-like"/>
    <property type="match status" value="2"/>
</dbReference>
<dbReference type="SUPFAM" id="SSF56784">
    <property type="entry name" value="HAD-like"/>
    <property type="match status" value="1"/>
</dbReference>
<evidence type="ECO:0000313" key="2">
    <source>
        <dbReference type="Proteomes" id="UP000184066"/>
    </source>
</evidence>
<dbReference type="OrthoDB" id="9791073at2"/>
<keyword evidence="2" id="KW-1185">Reference proteome</keyword>
<dbReference type="AlphaFoldDB" id="A0A1M7T611"/>
<dbReference type="InterPro" id="IPR023214">
    <property type="entry name" value="HAD_sf"/>
</dbReference>
<dbReference type="InterPro" id="IPR006357">
    <property type="entry name" value="HAD-SF_hydro_IIA"/>
</dbReference>
<accession>A0A1M7T611</accession>
<dbReference type="CDD" id="cd07525">
    <property type="entry name" value="HAD_like"/>
    <property type="match status" value="1"/>
</dbReference>
<dbReference type="Pfam" id="PF13242">
    <property type="entry name" value="Hydrolase_like"/>
    <property type="match status" value="1"/>
</dbReference>
<name>A0A1M7T611_9RHOB</name>
<gene>
    <name evidence="1" type="ORF">SAMN05216200_104214</name>
</gene>
<dbReference type="PANTHER" id="PTHR19288:SF90">
    <property type="entry name" value="OS08G0542600 PROTEIN"/>
    <property type="match status" value="1"/>
</dbReference>
<dbReference type="RefSeq" id="WP_072747165.1">
    <property type="nucleotide sequence ID" value="NZ_FOHL01000004.1"/>
</dbReference>
<keyword evidence="1" id="KW-0378">Hydrolase</keyword>
<reference evidence="1 2" key="1">
    <citation type="submission" date="2016-12" db="EMBL/GenBank/DDBJ databases">
        <authorList>
            <person name="Song W.-J."/>
            <person name="Kurnit D.M."/>
        </authorList>
    </citation>
    <scope>NUCLEOTIDE SEQUENCE [LARGE SCALE GENOMIC DNA]</scope>
    <source>
        <strain evidence="1 2">CGMCC 1.10808</strain>
    </source>
</reference>
<organism evidence="1 2">
    <name type="scientific">Oceanicella actignis</name>
    <dbReference type="NCBI Taxonomy" id="1189325"/>
    <lineage>
        <taxon>Bacteria</taxon>
        <taxon>Pseudomonadati</taxon>
        <taxon>Pseudomonadota</taxon>
        <taxon>Alphaproteobacteria</taxon>
        <taxon>Rhodobacterales</taxon>
        <taxon>Paracoccaceae</taxon>
        <taxon>Oceanicella</taxon>
    </lineage>
</organism>
<dbReference type="PANTHER" id="PTHR19288">
    <property type="entry name" value="4-NITROPHENYLPHOSPHATASE-RELATED"/>
    <property type="match status" value="1"/>
</dbReference>
<dbReference type="STRING" id="1189325.SAMN04488119_104214"/>
<sequence>MPDAPPIIDSLAQIADRYDALLCDLWGCLHDGTRAHDAAVAALRDFRARGGRVILMTNAPRPSSAVIAQLDRLGAPRDCYDGVLSSGDVARAAVEAGEWGRKVHHIGAPKDEPFFEGLDVERVPLDQAESVICTGLRDDLTETPEMYRDILREAQLRRLPMLCANPDVVVDMGDKRLWCAGALARDYAAMGGRATGYGKPHAPIYDAARRMLAEMGAQPDDSRILCIGDGIATDIAGGVAEDLDTLFVTGGIAAAELGADPDRPEPERLARFCARHRVSPRWAIARLR</sequence>
<dbReference type="Pfam" id="PF13344">
    <property type="entry name" value="Hydrolase_6"/>
    <property type="match status" value="1"/>
</dbReference>